<organism evidence="2 3">
    <name type="scientific">Polyplax serrata</name>
    <name type="common">Common mouse louse</name>
    <dbReference type="NCBI Taxonomy" id="468196"/>
    <lineage>
        <taxon>Eukaryota</taxon>
        <taxon>Metazoa</taxon>
        <taxon>Ecdysozoa</taxon>
        <taxon>Arthropoda</taxon>
        <taxon>Hexapoda</taxon>
        <taxon>Insecta</taxon>
        <taxon>Pterygota</taxon>
        <taxon>Neoptera</taxon>
        <taxon>Paraneoptera</taxon>
        <taxon>Psocodea</taxon>
        <taxon>Troctomorpha</taxon>
        <taxon>Phthiraptera</taxon>
        <taxon>Anoplura</taxon>
        <taxon>Polyplacidae</taxon>
        <taxon>Polyplax</taxon>
    </lineage>
</organism>
<dbReference type="AlphaFoldDB" id="A0AAN8SFL6"/>
<dbReference type="Proteomes" id="UP001372834">
    <property type="component" value="Unassembled WGS sequence"/>
</dbReference>
<name>A0AAN8SFL6_POLSC</name>
<accession>A0AAN8SFL6</accession>
<feature type="region of interest" description="Disordered" evidence="1">
    <location>
        <begin position="24"/>
        <end position="50"/>
    </location>
</feature>
<comment type="caution">
    <text evidence="2">The sequence shown here is derived from an EMBL/GenBank/DDBJ whole genome shotgun (WGS) entry which is preliminary data.</text>
</comment>
<evidence type="ECO:0000313" key="3">
    <source>
        <dbReference type="Proteomes" id="UP001372834"/>
    </source>
</evidence>
<reference evidence="2 3" key="1">
    <citation type="submission" date="2023-10" db="EMBL/GenBank/DDBJ databases">
        <title>Genomes of two closely related lineages of the louse Polyplax serrata with different host specificities.</title>
        <authorList>
            <person name="Martinu J."/>
            <person name="Tarabai H."/>
            <person name="Stefka J."/>
            <person name="Hypsa V."/>
        </authorList>
    </citation>
    <scope>NUCLEOTIDE SEQUENCE [LARGE SCALE GENOMIC DNA]</scope>
    <source>
        <strain evidence="2">HR10_N</strain>
    </source>
</reference>
<evidence type="ECO:0000313" key="2">
    <source>
        <dbReference type="EMBL" id="KAK6643966.1"/>
    </source>
</evidence>
<evidence type="ECO:0000256" key="1">
    <source>
        <dbReference type="SAM" id="MobiDB-lite"/>
    </source>
</evidence>
<sequence length="68" mass="7660">MALCPSHCSFVLFKKMEPKIIKEEVPDLKDGNDMTPPPSSDSVPTTRRPKGKLVLKITKVTSIDLRYM</sequence>
<proteinExistence type="predicted"/>
<gene>
    <name evidence="2" type="ORF">RUM43_000231</name>
</gene>
<dbReference type="EMBL" id="JAWJWE010000001">
    <property type="protein sequence ID" value="KAK6643966.1"/>
    <property type="molecule type" value="Genomic_DNA"/>
</dbReference>
<protein>
    <submittedName>
        <fullName evidence="2">Uncharacterized protein</fullName>
    </submittedName>
</protein>